<dbReference type="OrthoDB" id="10498150at2759"/>
<protein>
    <submittedName>
        <fullName evidence="2">Uncharacterized protein</fullName>
    </submittedName>
</protein>
<accession>A0A1S8A558</accession>
<sequence>MRQTIITVPRDQWTIPRSQNNGATTRHLSPTELWIYDNQGTWGPYHAIGGVETNDTNDHHVDCSGDSGGDATSKAATQGSATPETHRSDSGKENREKSSGGNNMETYRRNGTLPSEGASRRILKQTRGLG</sequence>
<reference evidence="2" key="1">
    <citation type="submission" date="2016-03" db="EMBL/GenBank/DDBJ databases">
        <title>Draft genome sequence of Rosellinia necatrix.</title>
        <authorList>
            <person name="Kanematsu S."/>
        </authorList>
    </citation>
    <scope>NUCLEOTIDE SEQUENCE [LARGE SCALE GENOMIC DNA]</scope>
    <source>
        <strain evidence="2">W97</strain>
    </source>
</reference>
<evidence type="ECO:0000256" key="1">
    <source>
        <dbReference type="SAM" id="MobiDB-lite"/>
    </source>
</evidence>
<dbReference type="AlphaFoldDB" id="A0A1S8A558"/>
<evidence type="ECO:0000313" key="2">
    <source>
        <dbReference type="EMBL" id="GAW25244.1"/>
    </source>
</evidence>
<organism evidence="2">
    <name type="scientific">Rosellinia necatrix</name>
    <name type="common">White root-rot fungus</name>
    <dbReference type="NCBI Taxonomy" id="77044"/>
    <lineage>
        <taxon>Eukaryota</taxon>
        <taxon>Fungi</taxon>
        <taxon>Dikarya</taxon>
        <taxon>Ascomycota</taxon>
        <taxon>Pezizomycotina</taxon>
        <taxon>Sordariomycetes</taxon>
        <taxon>Xylariomycetidae</taxon>
        <taxon>Xylariales</taxon>
        <taxon>Xylariaceae</taxon>
        <taxon>Rosellinia</taxon>
    </lineage>
</organism>
<dbReference type="Proteomes" id="UP000054516">
    <property type="component" value="Unassembled WGS sequence"/>
</dbReference>
<proteinExistence type="predicted"/>
<feature type="compositionally biased region" description="Polar residues" evidence="1">
    <location>
        <begin position="74"/>
        <end position="83"/>
    </location>
</feature>
<keyword evidence="3" id="KW-1185">Reference proteome</keyword>
<evidence type="ECO:0000313" key="3">
    <source>
        <dbReference type="Proteomes" id="UP000054516"/>
    </source>
</evidence>
<feature type="region of interest" description="Disordered" evidence="1">
    <location>
        <begin position="47"/>
        <end position="130"/>
    </location>
</feature>
<dbReference type="EMBL" id="DF977448">
    <property type="protein sequence ID" value="GAW25244.1"/>
    <property type="molecule type" value="Genomic_DNA"/>
</dbReference>
<gene>
    <name evidence="2" type="ORF">SAMD00023353_0302450</name>
</gene>
<feature type="compositionally biased region" description="Basic and acidic residues" evidence="1">
    <location>
        <begin position="84"/>
        <end position="98"/>
    </location>
</feature>
<name>A0A1S8A558_ROSNE</name>